<sequence length="251" mass="26458">MYSQPRDAQSAPSDYSASLHLAAPLHHHPHQQPVHADDDSKPGSFGIRRPYLNNLPSLHLLNPPMSPPGPSSSASSATSAGSTSNNLLTPPTFESAAAPTSSTAPESYGMIQSSSYPNNSSMSYWAAASDTDVVLIYIVAILATVVIVHRVVALCILVVCRCGLWQQFCRSVLPSNNTSTTRSLDVLILGIDNLHPFTIRLLVILPAAFTAAATITAILLRRLPAMAILSADESAAAGARAATVSYLSSLV</sequence>
<organism evidence="1 2">
    <name type="scientific">Lipomyces orientalis</name>
    <dbReference type="NCBI Taxonomy" id="1233043"/>
    <lineage>
        <taxon>Eukaryota</taxon>
        <taxon>Fungi</taxon>
        <taxon>Dikarya</taxon>
        <taxon>Ascomycota</taxon>
        <taxon>Saccharomycotina</taxon>
        <taxon>Lipomycetes</taxon>
        <taxon>Lipomycetales</taxon>
        <taxon>Lipomycetaceae</taxon>
        <taxon>Lipomyces</taxon>
    </lineage>
</organism>
<gene>
    <name evidence="1" type="ORF">V1517DRAFT_351442</name>
</gene>
<protein>
    <submittedName>
        <fullName evidence="1">Uncharacterized protein</fullName>
    </submittedName>
</protein>
<evidence type="ECO:0000313" key="1">
    <source>
        <dbReference type="EMBL" id="KAK9324463.1"/>
    </source>
</evidence>
<dbReference type="Proteomes" id="UP001489719">
    <property type="component" value="Unassembled WGS sequence"/>
</dbReference>
<evidence type="ECO:0000313" key="2">
    <source>
        <dbReference type="Proteomes" id="UP001489719"/>
    </source>
</evidence>
<dbReference type="EMBL" id="MU970050">
    <property type="protein sequence ID" value="KAK9324463.1"/>
    <property type="molecule type" value="Genomic_DNA"/>
</dbReference>
<accession>A0ACC3TTB1</accession>
<proteinExistence type="predicted"/>
<reference evidence="2" key="1">
    <citation type="journal article" date="2024" name="Front. Bioeng. Biotechnol.">
        <title>Genome-scale model development and genomic sequencing of the oleaginous clade Lipomyces.</title>
        <authorList>
            <person name="Czajka J.J."/>
            <person name="Han Y."/>
            <person name="Kim J."/>
            <person name="Mondo S.J."/>
            <person name="Hofstad B.A."/>
            <person name="Robles A."/>
            <person name="Haridas S."/>
            <person name="Riley R."/>
            <person name="LaButti K."/>
            <person name="Pangilinan J."/>
            <person name="Andreopoulos W."/>
            <person name="Lipzen A."/>
            <person name="Yan J."/>
            <person name="Wang M."/>
            <person name="Ng V."/>
            <person name="Grigoriev I.V."/>
            <person name="Spatafora J.W."/>
            <person name="Magnuson J.K."/>
            <person name="Baker S.E."/>
            <person name="Pomraning K.R."/>
        </authorList>
    </citation>
    <scope>NUCLEOTIDE SEQUENCE [LARGE SCALE GENOMIC DNA]</scope>
    <source>
        <strain evidence="2">CBS 10300</strain>
    </source>
</reference>
<keyword evidence="2" id="KW-1185">Reference proteome</keyword>
<comment type="caution">
    <text evidence="1">The sequence shown here is derived from an EMBL/GenBank/DDBJ whole genome shotgun (WGS) entry which is preliminary data.</text>
</comment>
<name>A0ACC3TTB1_9ASCO</name>